<dbReference type="InterPro" id="IPR006042">
    <property type="entry name" value="Xan_ur_permease"/>
</dbReference>
<reference evidence="8 9" key="1">
    <citation type="journal article" date="2024" name="Fungal Genet. Biol.">
        <title>The porcine skin microbiome exhibits broad fungal antagonism.</title>
        <authorList>
            <person name="De La Cruz K.F."/>
            <person name="Townsend E.C."/>
            <person name="Alex Cheong J.Z."/>
            <person name="Salamzade R."/>
            <person name="Liu A."/>
            <person name="Sandstrom S."/>
            <person name="Davila E."/>
            <person name="Huang L."/>
            <person name="Xu K.H."/>
            <person name="Wu S.Y."/>
            <person name="Meudt J.J."/>
            <person name="Shanmuganayagam D."/>
            <person name="Gibson A.L.F."/>
            <person name="Kalan L.R."/>
        </authorList>
    </citation>
    <scope>NUCLEOTIDE SEQUENCE [LARGE SCALE GENOMIC DNA]</scope>
    <source>
        <strain evidence="8 9">LK2625</strain>
    </source>
</reference>
<keyword evidence="5 7" id="KW-1133">Transmembrane helix</keyword>
<keyword evidence="9" id="KW-1185">Reference proteome</keyword>
<comment type="caution">
    <text evidence="8">The sequence shown here is derived from an EMBL/GenBank/DDBJ whole genome shotgun (WGS) entry which is preliminary data.</text>
</comment>
<dbReference type="PANTHER" id="PTHR42810:SF2">
    <property type="entry name" value="PURINE PERMEASE C1399.01C-RELATED"/>
    <property type="match status" value="1"/>
</dbReference>
<dbReference type="InterPro" id="IPR006043">
    <property type="entry name" value="NCS2"/>
</dbReference>
<dbReference type="Proteomes" id="UP001558481">
    <property type="component" value="Unassembled WGS sequence"/>
</dbReference>
<feature type="transmembrane region" description="Helical" evidence="7">
    <location>
        <begin position="210"/>
        <end position="232"/>
    </location>
</feature>
<feature type="transmembrane region" description="Helical" evidence="7">
    <location>
        <begin position="155"/>
        <end position="173"/>
    </location>
</feature>
<dbReference type="EMBL" id="JAYWLU010000006">
    <property type="protein sequence ID" value="MEX3594489.1"/>
    <property type="molecule type" value="Genomic_DNA"/>
</dbReference>
<evidence type="ECO:0000256" key="7">
    <source>
        <dbReference type="SAM" id="Phobius"/>
    </source>
</evidence>
<keyword evidence="6 7" id="KW-0472">Membrane</keyword>
<keyword evidence="4 7" id="KW-0812">Transmembrane</keyword>
<feature type="transmembrane region" description="Helical" evidence="7">
    <location>
        <begin position="360"/>
        <end position="381"/>
    </location>
</feature>
<evidence type="ECO:0000313" key="9">
    <source>
        <dbReference type="Proteomes" id="UP001558481"/>
    </source>
</evidence>
<evidence type="ECO:0000256" key="4">
    <source>
        <dbReference type="ARBA" id="ARBA00022692"/>
    </source>
</evidence>
<feature type="transmembrane region" description="Helical" evidence="7">
    <location>
        <begin position="252"/>
        <end position="272"/>
    </location>
</feature>
<organism evidence="8 9">
    <name type="scientific">Kocuria carniphila</name>
    <dbReference type="NCBI Taxonomy" id="262208"/>
    <lineage>
        <taxon>Bacteria</taxon>
        <taxon>Bacillati</taxon>
        <taxon>Actinomycetota</taxon>
        <taxon>Actinomycetes</taxon>
        <taxon>Micrococcales</taxon>
        <taxon>Micrococcaceae</taxon>
        <taxon>Kocuria</taxon>
    </lineage>
</organism>
<accession>A0ABV3V1A7</accession>
<evidence type="ECO:0000256" key="6">
    <source>
        <dbReference type="ARBA" id="ARBA00023136"/>
    </source>
</evidence>
<evidence type="ECO:0000256" key="3">
    <source>
        <dbReference type="ARBA" id="ARBA00022448"/>
    </source>
</evidence>
<dbReference type="PANTHER" id="PTHR42810">
    <property type="entry name" value="PURINE PERMEASE C1399.01C-RELATED"/>
    <property type="match status" value="1"/>
</dbReference>
<name>A0ABV3V1A7_9MICC</name>
<evidence type="ECO:0000256" key="5">
    <source>
        <dbReference type="ARBA" id="ARBA00022989"/>
    </source>
</evidence>
<evidence type="ECO:0000313" key="8">
    <source>
        <dbReference type="EMBL" id="MEX3594489.1"/>
    </source>
</evidence>
<sequence>MSSSPSTPPQNDTASPGLAQRLGLGWRLHGDGRTVAPGDVVTPRERLVWPRTISIGAQHVVAMFGATFLVPLLTGFPPATTLFFSGIGTILFLILTAGRVPSYLGSSFAFIAPISAAMNQYGPGGALGGVVMAGIALAIIGLIVQLAGTGWLQKLMPPLVTGTIVALIGFNLAPSAKANFMEAPVTAMVTLGSIILISVLFRGLIGRLSILLGVAIGYITAVVRGEVDFTAINAAWQEQGLFGLPEFHTPEFHLSLAGLFIPVILVLVAENIGHVKSVALMTGDDLDPYAGRAIMADGLATIIAGSGGGSGTTTYAENIGVMAATRVYSTAAYWVAAIVAILLSIMPVFGAAVATVPQGVLGGAATVLYGMIGMLGVRIWVQNRVDFSNPVNLTTAAVAMIVGIADYTWSVFGLDFAGIALGTAATLVVYHLMAFIARVRGSVGSDPLTPDTSKTPSPLG</sequence>
<gene>
    <name evidence="8" type="ORF">VVR66_07175</name>
</gene>
<dbReference type="NCBIfam" id="TIGR00801">
    <property type="entry name" value="ncs2"/>
    <property type="match status" value="1"/>
</dbReference>
<feature type="transmembrane region" description="Helical" evidence="7">
    <location>
        <begin position="103"/>
        <end position="121"/>
    </location>
</feature>
<dbReference type="RefSeq" id="WP_368629208.1">
    <property type="nucleotide sequence ID" value="NZ_JAYWLU010000006.1"/>
</dbReference>
<feature type="transmembrane region" description="Helical" evidence="7">
    <location>
        <begin position="416"/>
        <end position="437"/>
    </location>
</feature>
<dbReference type="Pfam" id="PF00860">
    <property type="entry name" value="Xan_ur_permease"/>
    <property type="match status" value="1"/>
</dbReference>
<feature type="transmembrane region" description="Helical" evidence="7">
    <location>
        <begin position="185"/>
        <end position="205"/>
    </location>
</feature>
<feature type="transmembrane region" description="Helical" evidence="7">
    <location>
        <begin position="331"/>
        <end position="354"/>
    </location>
</feature>
<feature type="transmembrane region" description="Helical" evidence="7">
    <location>
        <begin position="393"/>
        <end position="410"/>
    </location>
</feature>
<comment type="subcellular location">
    <subcellularLocation>
        <location evidence="1">Membrane</location>
        <topology evidence="1">Multi-pass membrane protein</topology>
    </subcellularLocation>
</comment>
<keyword evidence="3" id="KW-0813">Transport</keyword>
<feature type="transmembrane region" description="Helical" evidence="7">
    <location>
        <begin position="79"/>
        <end position="96"/>
    </location>
</feature>
<proteinExistence type="inferred from homology"/>
<feature type="transmembrane region" description="Helical" evidence="7">
    <location>
        <begin position="127"/>
        <end position="148"/>
    </location>
</feature>
<evidence type="ECO:0000256" key="2">
    <source>
        <dbReference type="ARBA" id="ARBA00008821"/>
    </source>
</evidence>
<protein>
    <submittedName>
        <fullName evidence="8">Solute carrier family 23 protein</fullName>
    </submittedName>
</protein>
<comment type="similarity">
    <text evidence="2">Belongs to the nucleobase:cation symporter-2 (NCS2) (TC 2.A.40) family.</text>
</comment>
<evidence type="ECO:0000256" key="1">
    <source>
        <dbReference type="ARBA" id="ARBA00004141"/>
    </source>
</evidence>